<dbReference type="PANTHER" id="PTHR33164">
    <property type="entry name" value="TRANSCRIPTIONAL REGULATOR, MARR FAMILY"/>
    <property type="match status" value="1"/>
</dbReference>
<evidence type="ECO:0000259" key="1">
    <source>
        <dbReference type="PROSITE" id="PS50995"/>
    </source>
</evidence>
<name>A0A934KQR9_9BACT</name>
<evidence type="ECO:0000313" key="2">
    <source>
        <dbReference type="EMBL" id="MBJ7610110.1"/>
    </source>
</evidence>
<dbReference type="InterPro" id="IPR036390">
    <property type="entry name" value="WH_DNA-bd_sf"/>
</dbReference>
<comment type="caution">
    <text evidence="2">The sequence shown here is derived from an EMBL/GenBank/DDBJ whole genome shotgun (WGS) entry which is preliminary data.</text>
</comment>
<dbReference type="Gene3D" id="1.10.10.10">
    <property type="entry name" value="Winged helix-like DNA-binding domain superfamily/Winged helix DNA-binding domain"/>
    <property type="match status" value="1"/>
</dbReference>
<organism evidence="2 3">
    <name type="scientific">Candidatus Amunia macphersoniae</name>
    <dbReference type="NCBI Taxonomy" id="3127014"/>
    <lineage>
        <taxon>Bacteria</taxon>
        <taxon>Bacillati</taxon>
        <taxon>Candidatus Dormiibacterota</taxon>
        <taxon>Candidatus Dormibacteria</taxon>
        <taxon>Candidatus Aeolococcales</taxon>
        <taxon>Candidatus Aeolococcaceae</taxon>
        <taxon>Candidatus Amunia</taxon>
    </lineage>
</organism>
<feature type="domain" description="HTH marR-type" evidence="1">
    <location>
        <begin position="9"/>
        <end position="144"/>
    </location>
</feature>
<sequence length="159" mass="17255">MTVQADPPRTSVVATVEIVSSWIDRRKRAMAKNLHACGQSPAQLHVLGLLSEVGPTTVSHIATQIGITPPSASAMVDRMDEAGLVIRERNEEDRRVVTVSLAAAGREALERSLGGRHDSLTRILSQLDDEELRSTIRVIERLDEAIAATSREALTRASP</sequence>
<gene>
    <name evidence="2" type="ORF">JF887_11870</name>
</gene>
<dbReference type="InterPro" id="IPR000835">
    <property type="entry name" value="HTH_MarR-typ"/>
</dbReference>
<evidence type="ECO:0000313" key="3">
    <source>
        <dbReference type="Proteomes" id="UP000614410"/>
    </source>
</evidence>
<proteinExistence type="predicted"/>
<dbReference type="SMART" id="SM00347">
    <property type="entry name" value="HTH_MARR"/>
    <property type="match status" value="1"/>
</dbReference>
<protein>
    <submittedName>
        <fullName evidence="2">MarR family transcriptional regulator</fullName>
    </submittedName>
</protein>
<dbReference type="Pfam" id="PF01047">
    <property type="entry name" value="MarR"/>
    <property type="match status" value="1"/>
</dbReference>
<reference evidence="2 3" key="1">
    <citation type="submission" date="2020-10" db="EMBL/GenBank/DDBJ databases">
        <title>Ca. Dormibacterota MAGs.</title>
        <authorList>
            <person name="Montgomery K."/>
        </authorList>
    </citation>
    <scope>NUCLEOTIDE SEQUENCE [LARGE SCALE GENOMIC DNA]</scope>
    <source>
        <strain evidence="2">Mitchell_Peninsula_5</strain>
    </source>
</reference>
<dbReference type="PANTHER" id="PTHR33164:SF43">
    <property type="entry name" value="HTH-TYPE TRANSCRIPTIONAL REPRESSOR YETL"/>
    <property type="match status" value="1"/>
</dbReference>
<dbReference type="GO" id="GO:0006950">
    <property type="term" value="P:response to stress"/>
    <property type="evidence" value="ECO:0007669"/>
    <property type="project" value="TreeGrafter"/>
</dbReference>
<dbReference type="EMBL" id="JAEKNN010000056">
    <property type="protein sequence ID" value="MBJ7610110.1"/>
    <property type="molecule type" value="Genomic_DNA"/>
</dbReference>
<dbReference type="PRINTS" id="PR00598">
    <property type="entry name" value="HTHMARR"/>
</dbReference>
<dbReference type="AlphaFoldDB" id="A0A934KQR9"/>
<accession>A0A934KQR9</accession>
<dbReference type="InterPro" id="IPR039422">
    <property type="entry name" value="MarR/SlyA-like"/>
</dbReference>
<dbReference type="Proteomes" id="UP000614410">
    <property type="component" value="Unassembled WGS sequence"/>
</dbReference>
<dbReference type="PROSITE" id="PS50995">
    <property type="entry name" value="HTH_MARR_2"/>
    <property type="match status" value="1"/>
</dbReference>
<dbReference type="GO" id="GO:0003700">
    <property type="term" value="F:DNA-binding transcription factor activity"/>
    <property type="evidence" value="ECO:0007669"/>
    <property type="project" value="InterPro"/>
</dbReference>
<dbReference type="SUPFAM" id="SSF46785">
    <property type="entry name" value="Winged helix' DNA-binding domain"/>
    <property type="match status" value="1"/>
</dbReference>
<dbReference type="InterPro" id="IPR036388">
    <property type="entry name" value="WH-like_DNA-bd_sf"/>
</dbReference>